<dbReference type="AlphaFoldDB" id="A0A7J6WYW4"/>
<dbReference type="SUPFAM" id="SSF103511">
    <property type="entry name" value="Chlorophyll a-b binding protein"/>
    <property type="match status" value="1"/>
</dbReference>
<keyword evidence="1" id="KW-0812">Transmembrane</keyword>
<name>A0A7J6WYW4_THATH</name>
<dbReference type="PANTHER" id="PTHR36490:SF1">
    <property type="entry name" value="STRESS ENHANCED PROTEIN 2, CHLOROPLASTIC"/>
    <property type="match status" value="1"/>
</dbReference>
<dbReference type="OrthoDB" id="1937750at2759"/>
<organism evidence="2 3">
    <name type="scientific">Thalictrum thalictroides</name>
    <name type="common">Rue-anemone</name>
    <name type="synonym">Anemone thalictroides</name>
    <dbReference type="NCBI Taxonomy" id="46969"/>
    <lineage>
        <taxon>Eukaryota</taxon>
        <taxon>Viridiplantae</taxon>
        <taxon>Streptophyta</taxon>
        <taxon>Embryophyta</taxon>
        <taxon>Tracheophyta</taxon>
        <taxon>Spermatophyta</taxon>
        <taxon>Magnoliopsida</taxon>
        <taxon>Ranunculales</taxon>
        <taxon>Ranunculaceae</taxon>
        <taxon>Thalictroideae</taxon>
        <taxon>Thalictrum</taxon>
    </lineage>
</organism>
<keyword evidence="3" id="KW-1185">Reference proteome</keyword>
<keyword evidence="1" id="KW-1133">Transmembrane helix</keyword>
<dbReference type="EMBL" id="JABWDY010007807">
    <property type="protein sequence ID" value="KAF5202646.1"/>
    <property type="molecule type" value="Genomic_DNA"/>
</dbReference>
<accession>A0A7J6WYW4</accession>
<proteinExistence type="predicted"/>
<dbReference type="Proteomes" id="UP000554482">
    <property type="component" value="Unassembled WGS sequence"/>
</dbReference>
<dbReference type="PANTHER" id="PTHR36490">
    <property type="entry name" value="STRESS ENHANCED PROTEIN 2, CHLOROPLASTIC"/>
    <property type="match status" value="1"/>
</dbReference>
<protein>
    <submittedName>
        <fullName evidence="2">Stress enhanced protein 2 protein</fullName>
    </submittedName>
</protein>
<sequence length="193" mass="21244">MAATSTVARAIFCESQTQKSISSNKELVVRKLITGSSNDNDKIVLQPRVCTLRSFSSNGPGQVKTRRDVDDDASIRVSSFFASLSEYIENSRKTQDYEIISGRFAMVVFAATVAVEIVTGNSIFKKMDLQEIARIAGICLGAIICSASCAWLSSARTKVGRIFIINCNTFIDSLIDNLIDGLFFENDLWSDME</sequence>
<reference evidence="2 3" key="1">
    <citation type="submission" date="2020-06" db="EMBL/GenBank/DDBJ databases">
        <title>Transcriptomic and genomic resources for Thalictrum thalictroides and T. hernandezii: Facilitating candidate gene discovery in an emerging model plant lineage.</title>
        <authorList>
            <person name="Arias T."/>
            <person name="Riano-Pachon D.M."/>
            <person name="Di Stilio V.S."/>
        </authorList>
    </citation>
    <scope>NUCLEOTIDE SEQUENCE [LARGE SCALE GENOMIC DNA]</scope>
    <source>
        <strain evidence="3">cv. WT478/WT964</strain>
        <tissue evidence="2">Leaves</tissue>
    </source>
</reference>
<evidence type="ECO:0000256" key="1">
    <source>
        <dbReference type="SAM" id="Phobius"/>
    </source>
</evidence>
<dbReference type="InterPro" id="IPR044971">
    <property type="entry name" value="SEP2"/>
</dbReference>
<evidence type="ECO:0000313" key="3">
    <source>
        <dbReference type="Proteomes" id="UP000554482"/>
    </source>
</evidence>
<comment type="caution">
    <text evidence="2">The sequence shown here is derived from an EMBL/GenBank/DDBJ whole genome shotgun (WGS) entry which is preliminary data.</text>
</comment>
<gene>
    <name evidence="2" type="ORF">FRX31_007767</name>
</gene>
<feature type="transmembrane region" description="Helical" evidence="1">
    <location>
        <begin position="100"/>
        <end position="120"/>
    </location>
</feature>
<feature type="transmembrane region" description="Helical" evidence="1">
    <location>
        <begin position="132"/>
        <end position="152"/>
    </location>
</feature>
<dbReference type="GO" id="GO:0071486">
    <property type="term" value="P:cellular response to high light intensity"/>
    <property type="evidence" value="ECO:0007669"/>
    <property type="project" value="InterPro"/>
</dbReference>
<keyword evidence="1" id="KW-0472">Membrane</keyword>
<evidence type="ECO:0000313" key="2">
    <source>
        <dbReference type="EMBL" id="KAF5202646.1"/>
    </source>
</evidence>